<dbReference type="InterPro" id="IPR012041">
    <property type="entry name" value="Znf_CPxCG-like"/>
</dbReference>
<dbReference type="Proteomes" id="UP000077275">
    <property type="component" value="Unassembled WGS sequence"/>
</dbReference>
<sequence>MNCPMCGCDSTETLKSKTVPSKTKEVNELLLKCKNCDFVFKDSIIANKPVSYRLIISEHEKSKKTFIDLYSDEKLSKDNILLSDLGQVEIKSLELKDGKRVDSAIAKDVSTIWASSMEIPARVGISVDFSGDVDSYKVDVDRDSKFAVDDILKVDDKIIRIYAIKTLERILKKGFAKSSVIKRVYGNPVNLKNYDYDLTANIVYKKITAYKK</sequence>
<dbReference type="PIRSF" id="PIRSF015877">
    <property type="entry name" value="UCP015877"/>
    <property type="match status" value="1"/>
</dbReference>
<name>A0A166F6I3_9EURY</name>
<protein>
    <submittedName>
        <fullName evidence="1">Uncharacterized protein</fullName>
    </submittedName>
</protein>
<dbReference type="AlphaFoldDB" id="A0A166F6I3"/>
<dbReference type="PANTHER" id="PTHR42195:SF1">
    <property type="entry name" value="ZINC FINGER PROTEIN"/>
    <property type="match status" value="1"/>
</dbReference>
<dbReference type="Pfam" id="PF19769">
    <property type="entry name" value="CPxCG_zf"/>
    <property type="match status" value="1"/>
</dbReference>
<evidence type="ECO:0000313" key="2">
    <source>
        <dbReference type="Proteomes" id="UP000077275"/>
    </source>
</evidence>
<evidence type="ECO:0000313" key="1">
    <source>
        <dbReference type="EMBL" id="KZX17364.1"/>
    </source>
</evidence>
<comment type="caution">
    <text evidence="1">The sequence shown here is derived from an EMBL/GenBank/DDBJ whole genome shotgun (WGS) entry which is preliminary data.</text>
</comment>
<keyword evidence="2" id="KW-1185">Reference proteome</keyword>
<reference evidence="1 2" key="1">
    <citation type="submission" date="2016-04" db="EMBL/GenBank/DDBJ databases">
        <title>Genome sequence of Methanobrevibacter cuticularis DSM 11139.</title>
        <authorList>
            <person name="Poehlein A."/>
            <person name="Seedorf H."/>
            <person name="Daniel R."/>
        </authorList>
    </citation>
    <scope>NUCLEOTIDE SEQUENCE [LARGE SCALE GENOMIC DNA]</scope>
    <source>
        <strain evidence="1 2">DSM 11139</strain>
    </source>
</reference>
<gene>
    <name evidence="1" type="ORF">MBCUT_02300</name>
</gene>
<dbReference type="RefSeq" id="WP_067257736.1">
    <property type="nucleotide sequence ID" value="NZ_LWMW01000044.1"/>
</dbReference>
<dbReference type="OrthoDB" id="23364at2157"/>
<accession>A0A166F6I3</accession>
<dbReference type="STRING" id="47311.MBCUT_02300"/>
<organism evidence="1 2">
    <name type="scientific">Methanobrevibacter cuticularis</name>
    <dbReference type="NCBI Taxonomy" id="47311"/>
    <lineage>
        <taxon>Archaea</taxon>
        <taxon>Methanobacteriati</taxon>
        <taxon>Methanobacteriota</taxon>
        <taxon>Methanomada group</taxon>
        <taxon>Methanobacteria</taxon>
        <taxon>Methanobacteriales</taxon>
        <taxon>Methanobacteriaceae</taxon>
        <taxon>Methanobrevibacter</taxon>
    </lineage>
</organism>
<dbReference type="EMBL" id="LWMW01000044">
    <property type="protein sequence ID" value="KZX17364.1"/>
    <property type="molecule type" value="Genomic_DNA"/>
</dbReference>
<dbReference type="PANTHER" id="PTHR42195">
    <property type="entry name" value="UCP015877 FAMILY PROTEIN"/>
    <property type="match status" value="1"/>
</dbReference>
<dbReference type="PATRIC" id="fig|47311.3.peg.256"/>
<proteinExistence type="predicted"/>